<dbReference type="CDD" id="cd00761">
    <property type="entry name" value="Glyco_tranf_GTA_type"/>
    <property type="match status" value="1"/>
</dbReference>
<gene>
    <name evidence="4" type="ORF">B5F97_17090</name>
</gene>
<dbReference type="PANTHER" id="PTHR22916">
    <property type="entry name" value="GLYCOSYLTRANSFERASE"/>
    <property type="match status" value="1"/>
</dbReference>
<dbReference type="InterPro" id="IPR001173">
    <property type="entry name" value="Glyco_trans_2-like"/>
</dbReference>
<evidence type="ECO:0000256" key="2">
    <source>
        <dbReference type="ARBA" id="ARBA00022679"/>
    </source>
</evidence>
<dbReference type="Proteomes" id="UP000195386">
    <property type="component" value="Unassembled WGS sequence"/>
</dbReference>
<dbReference type="Pfam" id="PF00535">
    <property type="entry name" value="Glycos_transf_2"/>
    <property type="match status" value="1"/>
</dbReference>
<dbReference type="Gene3D" id="3.90.550.10">
    <property type="entry name" value="Spore Coat Polysaccharide Biosynthesis Protein SpsA, Chain A"/>
    <property type="match status" value="1"/>
</dbReference>
<dbReference type="PANTHER" id="PTHR22916:SF51">
    <property type="entry name" value="GLYCOSYLTRANSFERASE EPSH-RELATED"/>
    <property type="match status" value="1"/>
</dbReference>
<dbReference type="SUPFAM" id="SSF53448">
    <property type="entry name" value="Nucleotide-diphospho-sugar transferases"/>
    <property type="match status" value="1"/>
</dbReference>
<comment type="caution">
    <text evidence="4">The sequence shown here is derived from an EMBL/GenBank/DDBJ whole genome shotgun (WGS) entry which is preliminary data.</text>
</comment>
<dbReference type="RefSeq" id="WP_039951221.1">
    <property type="nucleotide sequence ID" value="NZ_CATZGC010000012.1"/>
</dbReference>
<dbReference type="EMBL" id="NFII01000025">
    <property type="protein sequence ID" value="OUN98099.1"/>
    <property type="molecule type" value="Genomic_DNA"/>
</dbReference>
<evidence type="ECO:0000256" key="1">
    <source>
        <dbReference type="ARBA" id="ARBA00022676"/>
    </source>
</evidence>
<evidence type="ECO:0000313" key="4">
    <source>
        <dbReference type="EMBL" id="OUN98099.1"/>
    </source>
</evidence>
<evidence type="ECO:0000313" key="5">
    <source>
        <dbReference type="Proteomes" id="UP000195386"/>
    </source>
</evidence>
<keyword evidence="2 4" id="KW-0808">Transferase</keyword>
<protein>
    <submittedName>
        <fullName evidence="4">Glycosyl transferase family 2</fullName>
    </submittedName>
</protein>
<dbReference type="GO" id="GO:0016758">
    <property type="term" value="F:hexosyltransferase activity"/>
    <property type="evidence" value="ECO:0007669"/>
    <property type="project" value="UniProtKB-ARBA"/>
</dbReference>
<feature type="domain" description="Glycosyltransferase 2-like" evidence="3">
    <location>
        <begin position="5"/>
        <end position="176"/>
    </location>
</feature>
<sequence>MPEVSVIIPIYNTAAYLRKALDSICDQTLKELEIILIDDGSTDGSRGIIEEYAERDARIRWHAQPNQGQGVARNTALALATGRYIYFMDSDDLLGRDALRHCHEECERHKLDFAFFDAETILEDRHTPNLYDYRRKGIVDENKLWNGIELLDFEINHRKLLISPCLFFTRRSFLERCFKGFPSGIIHEDHVFAMDVLLNARRARYIAQPYFKRRVRGSSTMTGRFGMRNIEGYTAVCTRMRALGEERPEWKAVIGKYLSYTLNDVIWAGHRMSLLEKVETACRFRRLRLGKYVSFRNWAVFWLKKK</sequence>
<evidence type="ECO:0000259" key="3">
    <source>
        <dbReference type="Pfam" id="PF00535"/>
    </source>
</evidence>
<keyword evidence="1" id="KW-0328">Glycosyltransferase</keyword>
<proteinExistence type="predicted"/>
<dbReference type="AlphaFoldDB" id="A0A1Y3YRX8"/>
<dbReference type="InterPro" id="IPR029044">
    <property type="entry name" value="Nucleotide-diphossugar_trans"/>
</dbReference>
<accession>A0A1Y3YRX8</accession>
<reference evidence="5" key="1">
    <citation type="submission" date="2017-04" db="EMBL/GenBank/DDBJ databases">
        <title>Function of individual gut microbiota members based on whole genome sequencing of pure cultures obtained from chicken caecum.</title>
        <authorList>
            <person name="Medvecky M."/>
            <person name="Cejkova D."/>
            <person name="Polansky O."/>
            <person name="Karasova D."/>
            <person name="Kubasova T."/>
            <person name="Cizek A."/>
            <person name="Rychlik I."/>
        </authorList>
    </citation>
    <scope>NUCLEOTIDE SEQUENCE [LARGE SCALE GENOMIC DNA]</scope>
    <source>
        <strain evidence="5">An43</strain>
    </source>
</reference>
<organism evidence="4 5">
    <name type="scientific">Bacteroides clarus</name>
    <dbReference type="NCBI Taxonomy" id="626929"/>
    <lineage>
        <taxon>Bacteria</taxon>
        <taxon>Pseudomonadati</taxon>
        <taxon>Bacteroidota</taxon>
        <taxon>Bacteroidia</taxon>
        <taxon>Bacteroidales</taxon>
        <taxon>Bacteroidaceae</taxon>
        <taxon>Bacteroides</taxon>
    </lineage>
</organism>
<name>A0A1Y3YRX8_9BACE</name>